<evidence type="ECO:0000256" key="5">
    <source>
        <dbReference type="ARBA" id="ARBA00023136"/>
    </source>
</evidence>
<keyword evidence="6" id="KW-0813">Transport</keyword>
<dbReference type="GO" id="GO:0015990">
    <property type="term" value="P:electron transport coupled proton transport"/>
    <property type="evidence" value="ECO:0007669"/>
    <property type="project" value="TreeGrafter"/>
</dbReference>
<name>A0A0D6Q4N3_KOMEU</name>
<feature type="transmembrane region" description="Helical" evidence="7">
    <location>
        <begin position="117"/>
        <end position="138"/>
    </location>
</feature>
<dbReference type="GO" id="GO:0020037">
    <property type="term" value="F:heme binding"/>
    <property type="evidence" value="ECO:0007669"/>
    <property type="project" value="InterPro"/>
</dbReference>
<reference evidence="9 10" key="1">
    <citation type="submission" date="2012-11" db="EMBL/GenBank/DDBJ databases">
        <title>Whole genome sequence of Gluconacetobacter europaeus NBRC3261.</title>
        <authorList>
            <person name="Azuma Y."/>
            <person name="Higashiura N."/>
            <person name="Hirakawa H."/>
            <person name="Matsushita K."/>
        </authorList>
    </citation>
    <scope>NUCLEOTIDE SEQUENCE [LARGE SCALE GENOMIC DNA]</scope>
    <source>
        <strain evidence="9 10">NBRC 3261</strain>
    </source>
</reference>
<feature type="transmembrane region" description="Helical" evidence="7">
    <location>
        <begin position="353"/>
        <end position="373"/>
    </location>
</feature>
<dbReference type="PROSITE" id="PS00077">
    <property type="entry name" value="COX1_CUB"/>
    <property type="match status" value="1"/>
</dbReference>
<keyword evidence="6" id="KW-0349">Heme</keyword>
<organism evidence="9 10">
    <name type="scientific">Komagataeibacter europaeus NBRC 3261</name>
    <dbReference type="NCBI Taxonomy" id="1234669"/>
    <lineage>
        <taxon>Bacteria</taxon>
        <taxon>Pseudomonadati</taxon>
        <taxon>Pseudomonadota</taxon>
        <taxon>Alphaproteobacteria</taxon>
        <taxon>Acetobacterales</taxon>
        <taxon>Acetobacteraceae</taxon>
        <taxon>Komagataeibacter</taxon>
    </lineage>
</organism>
<dbReference type="Proteomes" id="UP000032675">
    <property type="component" value="Unassembled WGS sequence"/>
</dbReference>
<comment type="similarity">
    <text evidence="6">Belongs to the heme-copper respiratory oxidase family.</text>
</comment>
<keyword evidence="2 6" id="KW-0679">Respiratory chain</keyword>
<feature type="transmembrane region" description="Helical" evidence="7">
    <location>
        <begin position="201"/>
        <end position="230"/>
    </location>
</feature>
<dbReference type="AlphaFoldDB" id="A0A0D6Q4N3"/>
<dbReference type="InterPro" id="IPR023616">
    <property type="entry name" value="Cyt_c_oxase-like_su1_dom"/>
</dbReference>
<feature type="transmembrane region" description="Helical" evidence="7">
    <location>
        <begin position="158"/>
        <end position="181"/>
    </location>
</feature>
<feature type="transmembrane region" description="Helical" evidence="7">
    <location>
        <begin position="286"/>
        <end position="307"/>
    </location>
</feature>
<feature type="transmembrane region" description="Helical" evidence="7">
    <location>
        <begin position="464"/>
        <end position="486"/>
    </location>
</feature>
<evidence type="ECO:0000259" key="8">
    <source>
        <dbReference type="PROSITE" id="PS50855"/>
    </source>
</evidence>
<dbReference type="SUPFAM" id="SSF81442">
    <property type="entry name" value="Cytochrome c oxidase subunit I-like"/>
    <property type="match status" value="1"/>
</dbReference>
<evidence type="ECO:0000256" key="7">
    <source>
        <dbReference type="SAM" id="Phobius"/>
    </source>
</evidence>
<comment type="subcellular location">
    <subcellularLocation>
        <location evidence="1">Membrane</location>
        <topology evidence="1">Multi-pass membrane protein</topology>
    </subcellularLocation>
</comment>
<protein>
    <submittedName>
        <fullName evidence="9">Cytochrome oxidase/cytochrome c oxidase subunit I</fullName>
    </submittedName>
</protein>
<dbReference type="Gene3D" id="1.20.210.10">
    <property type="entry name" value="Cytochrome c oxidase-like, subunit I domain"/>
    <property type="match status" value="1"/>
</dbReference>
<dbReference type="PRINTS" id="PR01165">
    <property type="entry name" value="CYCOXIDASEI"/>
</dbReference>
<gene>
    <name evidence="9" type="ORF">Geu3261_0231_001</name>
</gene>
<dbReference type="Pfam" id="PF00115">
    <property type="entry name" value="COX1"/>
    <property type="match status" value="1"/>
</dbReference>
<dbReference type="PANTHER" id="PTHR10422:SF18">
    <property type="entry name" value="CYTOCHROME C OXIDASE SUBUNIT 1"/>
    <property type="match status" value="1"/>
</dbReference>
<keyword evidence="6" id="KW-0479">Metal-binding</keyword>
<evidence type="ECO:0000313" key="9">
    <source>
        <dbReference type="EMBL" id="GAN97701.1"/>
    </source>
</evidence>
<proteinExistence type="inferred from homology"/>
<keyword evidence="3 6" id="KW-0812">Transmembrane</keyword>
<dbReference type="PROSITE" id="PS50855">
    <property type="entry name" value="COX1"/>
    <property type="match status" value="1"/>
</dbReference>
<feature type="transmembrane region" description="Helical" evidence="7">
    <location>
        <begin position="80"/>
        <end position="105"/>
    </location>
</feature>
<dbReference type="GO" id="GO:0022904">
    <property type="term" value="P:respiratory electron transport chain"/>
    <property type="evidence" value="ECO:0007669"/>
    <property type="project" value="TreeGrafter"/>
</dbReference>
<dbReference type="RefSeq" id="WP_048852115.1">
    <property type="nucleotide sequence ID" value="NZ_BANI01000196.1"/>
</dbReference>
<evidence type="ECO:0000256" key="6">
    <source>
        <dbReference type="RuleBase" id="RU000370"/>
    </source>
</evidence>
<keyword evidence="6" id="KW-0408">Iron</keyword>
<evidence type="ECO:0000313" key="10">
    <source>
        <dbReference type="Proteomes" id="UP000032675"/>
    </source>
</evidence>
<keyword evidence="4 7" id="KW-1133">Transmembrane helix</keyword>
<comment type="caution">
    <text evidence="9">The sequence shown here is derived from an EMBL/GenBank/DDBJ whole genome shotgun (WGS) entry which is preliminary data.</text>
</comment>
<dbReference type="GO" id="GO:0004129">
    <property type="term" value="F:cytochrome-c oxidase activity"/>
    <property type="evidence" value="ECO:0007669"/>
    <property type="project" value="InterPro"/>
</dbReference>
<accession>A0A0D6Q4N3</accession>
<evidence type="ECO:0000256" key="1">
    <source>
        <dbReference type="ARBA" id="ARBA00004141"/>
    </source>
</evidence>
<feature type="transmembrane region" description="Helical" evidence="7">
    <location>
        <begin position="250"/>
        <end position="274"/>
    </location>
</feature>
<dbReference type="EMBL" id="BANI01000196">
    <property type="protein sequence ID" value="GAN97701.1"/>
    <property type="molecule type" value="Genomic_DNA"/>
</dbReference>
<feature type="transmembrane region" description="Helical" evidence="7">
    <location>
        <begin position="385"/>
        <end position="411"/>
    </location>
</feature>
<keyword evidence="5 7" id="KW-0472">Membrane</keyword>
<feature type="transmembrane region" description="Helical" evidence="7">
    <location>
        <begin position="34"/>
        <end position="60"/>
    </location>
</feature>
<evidence type="ECO:0000256" key="2">
    <source>
        <dbReference type="ARBA" id="ARBA00022660"/>
    </source>
</evidence>
<dbReference type="InterPro" id="IPR036927">
    <property type="entry name" value="Cyt_c_oxase-like_su1_sf"/>
</dbReference>
<feature type="transmembrane region" description="Helical" evidence="7">
    <location>
        <begin position="423"/>
        <end position="444"/>
    </location>
</feature>
<feature type="transmembrane region" description="Helical" evidence="7">
    <location>
        <begin position="313"/>
        <end position="332"/>
    </location>
</feature>
<keyword evidence="6" id="KW-0249">Electron transport</keyword>
<dbReference type="GO" id="GO:0009060">
    <property type="term" value="P:aerobic respiration"/>
    <property type="evidence" value="ECO:0007669"/>
    <property type="project" value="InterPro"/>
</dbReference>
<evidence type="ECO:0000256" key="3">
    <source>
        <dbReference type="ARBA" id="ARBA00022692"/>
    </source>
</evidence>
<feature type="domain" description="Cytochrome oxidase subunit I profile" evidence="8">
    <location>
        <begin position="10"/>
        <end position="526"/>
    </location>
</feature>
<dbReference type="GO" id="GO:0016020">
    <property type="term" value="C:membrane"/>
    <property type="evidence" value="ECO:0007669"/>
    <property type="project" value="UniProtKB-SubCell"/>
</dbReference>
<evidence type="ECO:0000256" key="4">
    <source>
        <dbReference type="ARBA" id="ARBA00022989"/>
    </source>
</evidence>
<dbReference type="InterPro" id="IPR023615">
    <property type="entry name" value="Cyt_c_Oxase_su1_BS"/>
</dbReference>
<dbReference type="InterPro" id="IPR000883">
    <property type="entry name" value="Cyt_C_Oxase_1"/>
</dbReference>
<sequence length="549" mass="60792">MAPISGPDTTQRSYLWQDGTVRSWLLTTDHKRIALLYMASITAFFVLGSVGAALIRLHLISPTGAILSDATYSRMFTMHGIVMVWLFLVPSIPVTLGNFLVPLMLGARDLAFPRLNLISWYLFIMAGALVVYGLFRGGLETGWTFYTPLSTDYTQGRVLPVVAGVFLSGFSSIATGVNFIISIHQLRAPGLTWYRLPLMLWALYATSVIFVLATPVLSITLLLLAFEHFFHVGVFDPALGGDPLLFQHLFWFYSHPAVYIMILPGMGVVSEVVSTFCHKPVFGYRFVAWSSISIAAIGFLVWGHHMFVAGTSLYAAVVFSMLSFLVSVPSAIKVFNWLGTMHGGAIRLDAPMLYAMGFIGLFTVGGLTGLFLASLASDVHLTQTYFVVAHFHYIMVGGMVSAYFAGLHYWWPKITGRMYPEMWGRTAAALLFFGFNLTFFPQFILGYEGMPRRYATYPAQFQVLNVLSSAGASILALAYILPLIYFTWSLFRGALSTDNPWQATGLEWRTSSPPPVENFITPPVVTHEAYDYAALDHPDTAPHPEAPHV</sequence>
<dbReference type="PANTHER" id="PTHR10422">
    <property type="entry name" value="CYTOCHROME C OXIDASE SUBUNIT 1"/>
    <property type="match status" value="1"/>
</dbReference>